<dbReference type="SMART" id="SM00448">
    <property type="entry name" value="REC"/>
    <property type="match status" value="1"/>
</dbReference>
<dbReference type="Gene3D" id="1.10.10.60">
    <property type="entry name" value="Homeodomain-like"/>
    <property type="match status" value="2"/>
</dbReference>
<dbReference type="Gene3D" id="2.60.40.10">
    <property type="entry name" value="Immunoglobulins"/>
    <property type="match status" value="1"/>
</dbReference>
<dbReference type="CDD" id="cd00082">
    <property type="entry name" value="HisKA"/>
    <property type="match status" value="1"/>
</dbReference>
<dbReference type="SUPFAM" id="SSF46689">
    <property type="entry name" value="Homeodomain-like"/>
    <property type="match status" value="1"/>
</dbReference>
<dbReference type="InterPro" id="IPR013783">
    <property type="entry name" value="Ig-like_fold"/>
</dbReference>
<dbReference type="InterPro" id="IPR011110">
    <property type="entry name" value="Reg_prop"/>
</dbReference>
<dbReference type="FunFam" id="1.10.287.130:FF:000034">
    <property type="entry name" value="Two-component system sensor histidine kinase/response regulator"/>
    <property type="match status" value="1"/>
</dbReference>
<evidence type="ECO:0000256" key="2">
    <source>
        <dbReference type="ARBA" id="ARBA00012438"/>
    </source>
</evidence>
<dbReference type="PANTHER" id="PTHR43547">
    <property type="entry name" value="TWO-COMPONENT HISTIDINE KINASE"/>
    <property type="match status" value="1"/>
</dbReference>
<evidence type="ECO:0000256" key="8">
    <source>
        <dbReference type="SAM" id="Phobius"/>
    </source>
</evidence>
<dbReference type="InterPro" id="IPR003594">
    <property type="entry name" value="HATPase_dom"/>
</dbReference>
<sequence>MLRTFIFFLTCWLTFVASNAEEITFRRITPPGGLSFQGIRDIDKDKSGTVWVSSEHGLFRFDSENFRHYRHIKGQEGSLPDNDLTKIKVDRNGKLWIGTDCGLVVYDHTTDKFETKFKCLIPEDVWKWESRIIKALEEDHKGQLWVIFNFRLFKINADRSSCEEVYVDNIEALSCLFFDQTGTGWIGTKSGAIFSFDPDTKEFEKISDGKGHELRTIYAKGQHLYAGYISDGVSKLTRQGKVVKHYTYPQSKQWDIDKASIRAITSDHQGRMWFGTFQGLYVEENGELTRYSPDSAPGLTHNSIRCFYIDNENGIWIGTWAGGISYSHPADNNITTYWNNGKKGALNNNIISSFAQFDDKGIYVGTEVGGINYLDFSTHKFRHIPLSENTPMAINIKSLRAGPEGSLYAGTLNGLFIRKNKGDKFKHFTEGPSDGLHLPGKAVYDVYPVDSGAWVVVFGKSVCFYNKKTERISYWKDLFPKLKLRNKAVRHLMRGSKGNLWISSRNGVYRINPKDPESFTLFADPDYKSSNYFCSFETSAGLVLFATKSSGVIVYDPDSESLVENDLSKSIYGFEVYAITEDNHKHLWFSTNQGILRYNPERKKLRHLTETDGLQGNIFNPQAVFKDRSGKLYFGGTNGFNVIDPKALKINTRPPQIIFNRILINNKSERNYFSLLNKEGQASLNLAHDENSLRLDFSADNYLLSPKNKFRYRLLGLSNEWIDGQTEGTAVFTNLSDGSYTFEVLACNNDGIFSDSPARIFIDVAVPTWRSANAFILYTILFSIICFLIFRSVKDRQKLKKQMLINAIEHKNKEDLHELKLRFFTNISHEFRTPLTLITSPVKRLLEDTSLTPKSKEYLMVIDRNTKRLLGLVDQILDLRKSEKGKNLLEVANINLREFVYERYLGFEQSAKDKNIRYEFQDETPKVTVVEADAEKLDKIVYNLLSNAFKHISEGDNITVTVAKTPSKSGKKYANQLRFGQVDTKDLVEITVSDTGKGIASQDLIRIFNRFEQGENRSDGSGIGLSICQEYTFLHRGDITAKSSPGKGSSFRIRIPRLQAAQKILGDSPADNAINTTETKIQDSIPEAQLRSTLLIVEDNNDLQFYLNDLLSDKHNILLASDGKQALKLLSTHEVDLVVSDIMMPEMDGMELCENIKSNLETSHIPVLLLTALSDSENKMTGYRYGADAYLAKPFDNEFLLVRIGNLLKQARRLKESFGTPETQPESQEGISDIDNQFVRKINSLVSENMIKEDFSIEWLASEAGLSRSQLHRKLKGMTGNSPSEYVRIIKLKKAAELLSEGEMNIDEVAFVTGFPSHSYFSKCFKNLYKVSPKEFRNKKIEQTI</sequence>
<reference evidence="13 14" key="1">
    <citation type="submission" date="2021-12" db="EMBL/GenBank/DDBJ databases">
        <title>Genome sequencing of bacteria with rrn-lacking chromosome and rrn-plasmid.</title>
        <authorList>
            <person name="Anda M."/>
            <person name="Iwasaki W."/>
        </authorList>
    </citation>
    <scope>NUCLEOTIDE SEQUENCE [LARGE SCALE GENOMIC DNA]</scope>
    <source>
        <strain evidence="13 14">DSM 100852</strain>
        <plasmid evidence="13 14">pFA3</plasmid>
    </source>
</reference>
<dbReference type="InterPro" id="IPR018062">
    <property type="entry name" value="HTH_AraC-typ_CS"/>
</dbReference>
<dbReference type="InterPro" id="IPR004358">
    <property type="entry name" value="Sig_transdc_His_kin-like_C"/>
</dbReference>
<dbReference type="EMBL" id="AP025317">
    <property type="protein sequence ID" value="BDD12228.1"/>
    <property type="molecule type" value="Genomic_DNA"/>
</dbReference>
<keyword evidence="13" id="KW-0808">Transferase</keyword>
<dbReference type="PANTHER" id="PTHR43547:SF2">
    <property type="entry name" value="HYBRID SIGNAL TRANSDUCTION HISTIDINE KINASE C"/>
    <property type="match status" value="1"/>
</dbReference>
<gene>
    <name evidence="13" type="ORF">FUAX_46600</name>
</gene>
<feature type="chain" id="PRO_5043986766" description="histidine kinase" evidence="9">
    <location>
        <begin position="21"/>
        <end position="1345"/>
    </location>
</feature>
<dbReference type="SMART" id="SM00388">
    <property type="entry name" value="HisKA"/>
    <property type="match status" value="1"/>
</dbReference>
<dbReference type="InterPro" id="IPR005467">
    <property type="entry name" value="His_kinase_dom"/>
</dbReference>
<evidence type="ECO:0000256" key="6">
    <source>
        <dbReference type="ARBA" id="ARBA00023163"/>
    </source>
</evidence>
<dbReference type="Pfam" id="PF00072">
    <property type="entry name" value="Response_reg"/>
    <property type="match status" value="1"/>
</dbReference>
<dbReference type="InterPro" id="IPR011123">
    <property type="entry name" value="Y_Y_Y"/>
</dbReference>
<dbReference type="Gene3D" id="3.40.50.2300">
    <property type="match status" value="1"/>
</dbReference>
<keyword evidence="13" id="KW-0614">Plasmid</keyword>
<dbReference type="InterPro" id="IPR003661">
    <property type="entry name" value="HisK_dim/P_dom"/>
</dbReference>
<dbReference type="SUPFAM" id="SSF52172">
    <property type="entry name" value="CheY-like"/>
    <property type="match status" value="1"/>
</dbReference>
<evidence type="ECO:0000256" key="9">
    <source>
        <dbReference type="SAM" id="SignalP"/>
    </source>
</evidence>
<dbReference type="InterPro" id="IPR011006">
    <property type="entry name" value="CheY-like_superfamily"/>
</dbReference>
<dbReference type="PROSITE" id="PS00041">
    <property type="entry name" value="HTH_ARAC_FAMILY_1"/>
    <property type="match status" value="1"/>
</dbReference>
<feature type="signal peptide" evidence="9">
    <location>
        <begin position="1"/>
        <end position="20"/>
    </location>
</feature>
<evidence type="ECO:0000313" key="13">
    <source>
        <dbReference type="EMBL" id="BDD12228.1"/>
    </source>
</evidence>
<dbReference type="RefSeq" id="WP_338395370.1">
    <property type="nucleotide sequence ID" value="NZ_AP025317.1"/>
</dbReference>
<feature type="domain" description="Histidine kinase" evidence="11">
    <location>
        <begin position="826"/>
        <end position="1059"/>
    </location>
</feature>
<accession>A0AAU9CW44</accession>
<dbReference type="GO" id="GO:0003700">
    <property type="term" value="F:DNA-binding transcription factor activity"/>
    <property type="evidence" value="ECO:0007669"/>
    <property type="project" value="InterPro"/>
</dbReference>
<keyword evidence="6" id="KW-0804">Transcription</keyword>
<evidence type="ECO:0000256" key="7">
    <source>
        <dbReference type="PROSITE-ProRule" id="PRU00169"/>
    </source>
</evidence>
<dbReference type="Gene3D" id="1.10.287.130">
    <property type="match status" value="1"/>
</dbReference>
<dbReference type="PROSITE" id="PS01124">
    <property type="entry name" value="HTH_ARAC_FAMILY_2"/>
    <property type="match status" value="1"/>
</dbReference>
<evidence type="ECO:0000256" key="1">
    <source>
        <dbReference type="ARBA" id="ARBA00000085"/>
    </source>
</evidence>
<dbReference type="InterPro" id="IPR036097">
    <property type="entry name" value="HisK_dim/P_sf"/>
</dbReference>
<keyword evidence="8" id="KW-1133">Transmembrane helix</keyword>
<feature type="modified residue" description="4-aspartylphosphate" evidence="7">
    <location>
        <position position="1141"/>
    </location>
</feature>
<dbReference type="GO" id="GO:0000155">
    <property type="term" value="F:phosphorelay sensor kinase activity"/>
    <property type="evidence" value="ECO:0007669"/>
    <property type="project" value="InterPro"/>
</dbReference>
<dbReference type="KEGG" id="fax:FUAX_46600"/>
<organism evidence="13 14">
    <name type="scientific">Fulvitalea axinellae</name>
    <dbReference type="NCBI Taxonomy" id="1182444"/>
    <lineage>
        <taxon>Bacteria</taxon>
        <taxon>Pseudomonadati</taxon>
        <taxon>Bacteroidota</taxon>
        <taxon>Cytophagia</taxon>
        <taxon>Cytophagales</taxon>
        <taxon>Persicobacteraceae</taxon>
        <taxon>Fulvitalea</taxon>
    </lineage>
</organism>
<comment type="catalytic activity">
    <reaction evidence="1">
        <text>ATP + protein L-histidine = ADP + protein N-phospho-L-histidine.</text>
        <dbReference type="EC" id="2.7.13.3"/>
    </reaction>
</comment>
<dbReference type="SUPFAM" id="SSF63829">
    <property type="entry name" value="Calcium-dependent phosphotriesterase"/>
    <property type="match status" value="3"/>
</dbReference>
<keyword evidence="14" id="KW-1185">Reference proteome</keyword>
<dbReference type="Pfam" id="PF07495">
    <property type="entry name" value="Y_Y_Y"/>
    <property type="match status" value="1"/>
</dbReference>
<dbReference type="Pfam" id="PF00512">
    <property type="entry name" value="HisKA"/>
    <property type="match status" value="1"/>
</dbReference>
<keyword evidence="3 7" id="KW-0597">Phosphoprotein</keyword>
<evidence type="ECO:0000313" key="14">
    <source>
        <dbReference type="Proteomes" id="UP001348817"/>
    </source>
</evidence>
<dbReference type="PRINTS" id="PR00344">
    <property type="entry name" value="BCTRLSENSOR"/>
</dbReference>
<evidence type="ECO:0000256" key="5">
    <source>
        <dbReference type="ARBA" id="ARBA00023125"/>
    </source>
</evidence>
<feature type="transmembrane region" description="Helical" evidence="8">
    <location>
        <begin position="775"/>
        <end position="793"/>
    </location>
</feature>
<keyword evidence="4" id="KW-0805">Transcription regulation</keyword>
<dbReference type="SUPFAM" id="SSF55874">
    <property type="entry name" value="ATPase domain of HSP90 chaperone/DNA topoisomerase II/histidine kinase"/>
    <property type="match status" value="1"/>
</dbReference>
<dbReference type="Gene3D" id="3.30.565.10">
    <property type="entry name" value="Histidine kinase-like ATPase, C-terminal domain"/>
    <property type="match status" value="1"/>
</dbReference>
<evidence type="ECO:0000259" key="11">
    <source>
        <dbReference type="PROSITE" id="PS50109"/>
    </source>
</evidence>
<dbReference type="Pfam" id="PF07494">
    <property type="entry name" value="Reg_prop"/>
    <property type="match status" value="3"/>
</dbReference>
<dbReference type="PROSITE" id="PS50109">
    <property type="entry name" value="HIS_KIN"/>
    <property type="match status" value="1"/>
</dbReference>
<dbReference type="Pfam" id="PF12833">
    <property type="entry name" value="HTH_18"/>
    <property type="match status" value="1"/>
</dbReference>
<dbReference type="Gene3D" id="2.130.10.10">
    <property type="entry name" value="YVTN repeat-like/Quinoprotein amine dehydrogenase"/>
    <property type="match status" value="2"/>
</dbReference>
<keyword evidence="8" id="KW-0812">Transmembrane</keyword>
<dbReference type="Pfam" id="PF02518">
    <property type="entry name" value="HATPase_c"/>
    <property type="match status" value="1"/>
</dbReference>
<dbReference type="SMART" id="SM00342">
    <property type="entry name" value="HTH_ARAC"/>
    <property type="match status" value="1"/>
</dbReference>
<dbReference type="SMART" id="SM00387">
    <property type="entry name" value="HATPase_c"/>
    <property type="match status" value="1"/>
</dbReference>
<dbReference type="InterPro" id="IPR018060">
    <property type="entry name" value="HTH_AraC"/>
</dbReference>
<evidence type="ECO:0000259" key="12">
    <source>
        <dbReference type="PROSITE" id="PS50110"/>
    </source>
</evidence>
<protein>
    <recommendedName>
        <fullName evidence="2">histidine kinase</fullName>
        <ecNumber evidence="2">2.7.13.3</ecNumber>
    </recommendedName>
</protein>
<evidence type="ECO:0000256" key="3">
    <source>
        <dbReference type="ARBA" id="ARBA00022553"/>
    </source>
</evidence>
<keyword evidence="5" id="KW-0238">DNA-binding</keyword>
<keyword evidence="8" id="KW-0472">Membrane</keyword>
<feature type="domain" description="Response regulatory" evidence="12">
    <location>
        <begin position="1093"/>
        <end position="1208"/>
    </location>
</feature>
<dbReference type="InterPro" id="IPR015943">
    <property type="entry name" value="WD40/YVTN_repeat-like_dom_sf"/>
</dbReference>
<dbReference type="InterPro" id="IPR036890">
    <property type="entry name" value="HATPase_C_sf"/>
</dbReference>
<dbReference type="GO" id="GO:0043565">
    <property type="term" value="F:sequence-specific DNA binding"/>
    <property type="evidence" value="ECO:0007669"/>
    <property type="project" value="InterPro"/>
</dbReference>
<dbReference type="PROSITE" id="PS50110">
    <property type="entry name" value="RESPONSE_REGULATORY"/>
    <property type="match status" value="1"/>
</dbReference>
<evidence type="ECO:0000256" key="4">
    <source>
        <dbReference type="ARBA" id="ARBA00023015"/>
    </source>
</evidence>
<proteinExistence type="predicted"/>
<evidence type="ECO:0000259" key="10">
    <source>
        <dbReference type="PROSITE" id="PS01124"/>
    </source>
</evidence>
<keyword evidence="13" id="KW-0418">Kinase</keyword>
<feature type="domain" description="HTH araC/xylS-type" evidence="10">
    <location>
        <begin position="1240"/>
        <end position="1339"/>
    </location>
</feature>
<dbReference type="InterPro" id="IPR009057">
    <property type="entry name" value="Homeodomain-like_sf"/>
</dbReference>
<name>A0AAU9CW44_9BACT</name>
<dbReference type="Proteomes" id="UP001348817">
    <property type="component" value="Plasmid pFA3"/>
</dbReference>
<dbReference type="InterPro" id="IPR001789">
    <property type="entry name" value="Sig_transdc_resp-reg_receiver"/>
</dbReference>
<geneLocation type="plasmid" evidence="13 14">
    <name>pFA3</name>
</geneLocation>
<dbReference type="EC" id="2.7.13.3" evidence="2"/>
<dbReference type="SUPFAM" id="SSF47384">
    <property type="entry name" value="Homodimeric domain of signal transducing histidine kinase"/>
    <property type="match status" value="1"/>
</dbReference>
<keyword evidence="9" id="KW-0732">Signal</keyword>